<keyword evidence="4" id="KW-1185">Reference proteome</keyword>
<evidence type="ECO:0000256" key="1">
    <source>
        <dbReference type="SAM" id="Coils"/>
    </source>
</evidence>
<proteinExistence type="predicted"/>
<dbReference type="Proteomes" id="UP000190774">
    <property type="component" value="Unassembled WGS sequence"/>
</dbReference>
<feature type="coiled-coil region" evidence="1">
    <location>
        <begin position="228"/>
        <end position="278"/>
    </location>
</feature>
<organism evidence="3 4">
    <name type="scientific">Prosthecobacter debontii</name>
    <dbReference type="NCBI Taxonomy" id="48467"/>
    <lineage>
        <taxon>Bacteria</taxon>
        <taxon>Pseudomonadati</taxon>
        <taxon>Verrucomicrobiota</taxon>
        <taxon>Verrucomicrobiia</taxon>
        <taxon>Verrucomicrobiales</taxon>
        <taxon>Verrucomicrobiaceae</taxon>
        <taxon>Prosthecobacter</taxon>
    </lineage>
</organism>
<evidence type="ECO:0000313" key="4">
    <source>
        <dbReference type="Proteomes" id="UP000190774"/>
    </source>
</evidence>
<keyword evidence="1" id="KW-0175">Coiled coil</keyword>
<dbReference type="STRING" id="48467.SAMN02745166_02235"/>
<accession>A0A1T4XZE8</accession>
<reference evidence="4" key="1">
    <citation type="submission" date="2017-02" db="EMBL/GenBank/DDBJ databases">
        <authorList>
            <person name="Varghese N."/>
            <person name="Submissions S."/>
        </authorList>
    </citation>
    <scope>NUCLEOTIDE SEQUENCE [LARGE SCALE GENOMIC DNA]</scope>
    <source>
        <strain evidence="4">ATCC 700200</strain>
    </source>
</reference>
<dbReference type="AlphaFoldDB" id="A0A1T4XZE8"/>
<sequence>MTTPPSANSNDSSDAIRPAVDSWLAEAQRHLKAEVRETLTRLSSVPQGSPEHQDLVTKFEALTEKNKDINTLKDDLDNGVDPLLVLNEMGFNEIVSLAPDVQAQLSAAIQQKYPSIVGNKQNASLEELLSKLNDEGRLRDLDQGIKDQYNDLKAKFNDPALTQNEKIQIKQQMYDMKEQHPELKQLDRSTLGRNLHSGLRDAVQMADSLKDKVTQSAGSVKSHLSDGLKSLKQGVTSLSDRLKIMENKHELDKLDKKLGDLNQGADQLNQDKQAFERQVMMANVVSGPGSVDPARREQIVQDNLKQLLGQTQDLSVDDLNKMAQQKLADFDAKIKDVNVKADEIKAKVQKVTDQQNDLQNKKNTPQQSASQTVKQKV</sequence>
<name>A0A1T4XZE8_9BACT</name>
<evidence type="ECO:0000313" key="3">
    <source>
        <dbReference type="EMBL" id="SKA94900.1"/>
    </source>
</evidence>
<gene>
    <name evidence="3" type="ORF">SAMN02745166_02235</name>
</gene>
<protein>
    <submittedName>
        <fullName evidence="3">Uncharacterized protein</fullName>
    </submittedName>
</protein>
<feature type="region of interest" description="Disordered" evidence="2">
    <location>
        <begin position="351"/>
        <end position="377"/>
    </location>
</feature>
<dbReference type="EMBL" id="FUYE01000006">
    <property type="protein sequence ID" value="SKA94900.1"/>
    <property type="molecule type" value="Genomic_DNA"/>
</dbReference>
<evidence type="ECO:0000256" key="2">
    <source>
        <dbReference type="SAM" id="MobiDB-lite"/>
    </source>
</evidence>